<accession>A0ACB8QPS8</accession>
<organism evidence="1 2">
    <name type="scientific">Vararia minispora EC-137</name>
    <dbReference type="NCBI Taxonomy" id="1314806"/>
    <lineage>
        <taxon>Eukaryota</taxon>
        <taxon>Fungi</taxon>
        <taxon>Dikarya</taxon>
        <taxon>Basidiomycota</taxon>
        <taxon>Agaricomycotina</taxon>
        <taxon>Agaricomycetes</taxon>
        <taxon>Russulales</taxon>
        <taxon>Lachnocladiaceae</taxon>
        <taxon>Vararia</taxon>
    </lineage>
</organism>
<keyword evidence="2" id="KW-1185">Reference proteome</keyword>
<name>A0ACB8QPS8_9AGAM</name>
<reference evidence="1" key="1">
    <citation type="submission" date="2021-02" db="EMBL/GenBank/DDBJ databases">
        <authorList>
            <consortium name="DOE Joint Genome Institute"/>
            <person name="Ahrendt S."/>
            <person name="Looney B.P."/>
            <person name="Miyauchi S."/>
            <person name="Morin E."/>
            <person name="Drula E."/>
            <person name="Courty P.E."/>
            <person name="Chicoki N."/>
            <person name="Fauchery L."/>
            <person name="Kohler A."/>
            <person name="Kuo A."/>
            <person name="Labutti K."/>
            <person name="Pangilinan J."/>
            <person name="Lipzen A."/>
            <person name="Riley R."/>
            <person name="Andreopoulos W."/>
            <person name="He G."/>
            <person name="Johnson J."/>
            <person name="Barry K.W."/>
            <person name="Grigoriev I.V."/>
            <person name="Nagy L."/>
            <person name="Hibbett D."/>
            <person name="Henrissat B."/>
            <person name="Matheny P.B."/>
            <person name="Labbe J."/>
            <person name="Martin F."/>
        </authorList>
    </citation>
    <scope>NUCLEOTIDE SEQUENCE</scope>
    <source>
        <strain evidence="1">EC-137</strain>
    </source>
</reference>
<dbReference type="EMBL" id="MU273520">
    <property type="protein sequence ID" value="KAI0033406.1"/>
    <property type="molecule type" value="Genomic_DNA"/>
</dbReference>
<gene>
    <name evidence="1" type="ORF">K488DRAFT_47777</name>
</gene>
<evidence type="ECO:0000313" key="2">
    <source>
        <dbReference type="Proteomes" id="UP000814128"/>
    </source>
</evidence>
<protein>
    <submittedName>
        <fullName evidence="1">ARM repeat-containing protein</fullName>
    </submittedName>
</protein>
<sequence>MADLQALLSALDVFSRAPDRDALDKANSWLQDFQHSSEAWSTCSILLSSPDAPLAAKVFAAQTFRQKITYDLQQVAPTQVFALRDTLIAALNAYKNGPRGIVVQLCLALSDLAIQLPTWGNAVQTMVEAFGNNPATVSILLEFLIVLPEELCSNLKIPITDDEYRERIPQLLTNNAQQILELLSVYVQAPGVTITVQNQVFRCLRSWLVAGEVAASAVADTPLFNFCFEALASDQLFDAAVDVVCDLIHETQEVDDSMPVIEQIMPRVIALHPRLTADKDDADKIRGYARIFAEAGECYRSLILHHTEAFFPLVEAILECSSYQDLDVVPITFPFWERLAQSIGKRTSLPPLFQEAYKQLMRIIIGHLHFPPDTETVLGQERDSFRQFRHVMGDTLKDCCLVLGTEACLATTLEMVTAAMRRLPNATWQDVEAPLFAMRSMGAEVDPNDEMSVPKIMDLIPHLPNHPRVRYAALLLVSRYTRWINQHMDYVPAALQYISSGFEDADDDVCAAAGHAMRYLCGDCKQHLVPFIGQLHTFVATVGPRLTQEDRNVVYEAIAHVISAMPMEEAAQMLRTFTLDILQVIHQLATKVTVFTKQEVKTVCDNLANLEVMLFTIGAFGETLPAACRGTCEQSWGVLDAVFTKYGADQDCAEAVTRVVRQGLNLFGNAALSVLPSVVSKMATAFENTGISSYLWVIGKVVQNFGNEEDLALRASFRDAYERTTNRVVLLLRAKQPIVIPDVLDDFVRMLVQMVDSAPDILFESSAFPYAFRVAMAALTLIQSEVVFATLDLFRIMLNHDCLHPSPSSPPPPKFPVYANVVNQVIEKEGLDFVGLILTGLVGDFPEDSSGMVVSIIRNLALLWPQQLLQWLPPALQAVPSASAPDDAKSRFLEEVTDAVNAGQADKVKYAVLGIHRTSRKARERRRVGPMS</sequence>
<comment type="caution">
    <text evidence="1">The sequence shown here is derived from an EMBL/GenBank/DDBJ whole genome shotgun (WGS) entry which is preliminary data.</text>
</comment>
<reference evidence="1" key="2">
    <citation type="journal article" date="2022" name="New Phytol.">
        <title>Evolutionary transition to the ectomycorrhizal habit in the genomes of a hyperdiverse lineage of mushroom-forming fungi.</title>
        <authorList>
            <person name="Looney B."/>
            <person name="Miyauchi S."/>
            <person name="Morin E."/>
            <person name="Drula E."/>
            <person name="Courty P.E."/>
            <person name="Kohler A."/>
            <person name="Kuo A."/>
            <person name="LaButti K."/>
            <person name="Pangilinan J."/>
            <person name="Lipzen A."/>
            <person name="Riley R."/>
            <person name="Andreopoulos W."/>
            <person name="He G."/>
            <person name="Johnson J."/>
            <person name="Nolan M."/>
            <person name="Tritt A."/>
            <person name="Barry K.W."/>
            <person name="Grigoriev I.V."/>
            <person name="Nagy L.G."/>
            <person name="Hibbett D."/>
            <person name="Henrissat B."/>
            <person name="Matheny P.B."/>
            <person name="Labbe J."/>
            <person name="Martin F.M."/>
        </authorList>
    </citation>
    <scope>NUCLEOTIDE SEQUENCE</scope>
    <source>
        <strain evidence="1">EC-137</strain>
    </source>
</reference>
<evidence type="ECO:0000313" key="1">
    <source>
        <dbReference type="EMBL" id="KAI0033406.1"/>
    </source>
</evidence>
<dbReference type="Proteomes" id="UP000814128">
    <property type="component" value="Unassembled WGS sequence"/>
</dbReference>
<proteinExistence type="predicted"/>